<sequence>MFSTYLVLSAIFHPLFQPGALRLPVFQAPSLSKPQHSSCRDTRKTQSPTCSFSIPMSDPSLPLPFATEVIHFNFKVISTQWYRQHYHLTIDIVTGFKIQGQYPTPGGTPGKPSANSQQDPTPPTPADSTDKRAAPSQTGVWPLTPTQFQDTNQFQASGRQILPSDQALAPPADLYQSQDANQFQLSDQPLILPPTADLH</sequence>
<dbReference type="Proteomes" id="UP000813427">
    <property type="component" value="Unassembled WGS sequence"/>
</dbReference>
<evidence type="ECO:0000313" key="2">
    <source>
        <dbReference type="EMBL" id="KAH7246251.1"/>
    </source>
</evidence>
<feature type="compositionally biased region" description="Polar residues" evidence="1">
    <location>
        <begin position="178"/>
        <end position="187"/>
    </location>
</feature>
<dbReference type="AlphaFoldDB" id="A0A8K0RWV4"/>
<feature type="compositionally biased region" description="Polar residues" evidence="1">
    <location>
        <begin position="135"/>
        <end position="145"/>
    </location>
</feature>
<feature type="region of interest" description="Disordered" evidence="1">
    <location>
        <begin position="101"/>
        <end position="145"/>
    </location>
</feature>
<dbReference type="EMBL" id="JAGPXF010000004">
    <property type="protein sequence ID" value="KAH7246251.1"/>
    <property type="molecule type" value="Genomic_DNA"/>
</dbReference>
<proteinExistence type="predicted"/>
<gene>
    <name evidence="2" type="ORF">BKA59DRAFT_477519</name>
</gene>
<keyword evidence="3" id="KW-1185">Reference proteome</keyword>
<protein>
    <submittedName>
        <fullName evidence="2">Uncharacterized protein</fullName>
    </submittedName>
</protein>
<feature type="region of interest" description="Disordered" evidence="1">
    <location>
        <begin position="178"/>
        <end position="199"/>
    </location>
</feature>
<organism evidence="2 3">
    <name type="scientific">Fusarium tricinctum</name>
    <dbReference type="NCBI Taxonomy" id="61284"/>
    <lineage>
        <taxon>Eukaryota</taxon>
        <taxon>Fungi</taxon>
        <taxon>Dikarya</taxon>
        <taxon>Ascomycota</taxon>
        <taxon>Pezizomycotina</taxon>
        <taxon>Sordariomycetes</taxon>
        <taxon>Hypocreomycetidae</taxon>
        <taxon>Hypocreales</taxon>
        <taxon>Nectriaceae</taxon>
        <taxon>Fusarium</taxon>
        <taxon>Fusarium tricinctum species complex</taxon>
    </lineage>
</organism>
<comment type="caution">
    <text evidence="2">The sequence shown here is derived from an EMBL/GenBank/DDBJ whole genome shotgun (WGS) entry which is preliminary data.</text>
</comment>
<feature type="region of interest" description="Disordered" evidence="1">
    <location>
        <begin position="32"/>
        <end position="51"/>
    </location>
</feature>
<accession>A0A8K0RWV4</accession>
<name>A0A8K0RWV4_9HYPO</name>
<evidence type="ECO:0000256" key="1">
    <source>
        <dbReference type="SAM" id="MobiDB-lite"/>
    </source>
</evidence>
<reference evidence="2" key="1">
    <citation type="journal article" date="2021" name="Nat. Commun.">
        <title>Genetic determinants of endophytism in the Arabidopsis root mycobiome.</title>
        <authorList>
            <person name="Mesny F."/>
            <person name="Miyauchi S."/>
            <person name="Thiergart T."/>
            <person name="Pickel B."/>
            <person name="Atanasova L."/>
            <person name="Karlsson M."/>
            <person name="Huettel B."/>
            <person name="Barry K.W."/>
            <person name="Haridas S."/>
            <person name="Chen C."/>
            <person name="Bauer D."/>
            <person name="Andreopoulos W."/>
            <person name="Pangilinan J."/>
            <person name="LaButti K."/>
            <person name="Riley R."/>
            <person name="Lipzen A."/>
            <person name="Clum A."/>
            <person name="Drula E."/>
            <person name="Henrissat B."/>
            <person name="Kohler A."/>
            <person name="Grigoriev I.V."/>
            <person name="Martin F.M."/>
            <person name="Hacquard S."/>
        </authorList>
    </citation>
    <scope>NUCLEOTIDE SEQUENCE</scope>
    <source>
        <strain evidence="2">MPI-SDFR-AT-0068</strain>
    </source>
</reference>
<evidence type="ECO:0000313" key="3">
    <source>
        <dbReference type="Proteomes" id="UP000813427"/>
    </source>
</evidence>